<dbReference type="EMBL" id="JBEZLS010000002">
    <property type="protein sequence ID" value="MEU9350165.1"/>
    <property type="molecule type" value="Genomic_DNA"/>
</dbReference>
<keyword evidence="2" id="KW-0479">Metal-binding</keyword>
<feature type="domain" description="PIN" evidence="5">
    <location>
        <begin position="116"/>
        <end position="258"/>
    </location>
</feature>
<evidence type="ECO:0000259" key="5">
    <source>
        <dbReference type="Pfam" id="PF13638"/>
    </source>
</evidence>
<evidence type="ECO:0000256" key="2">
    <source>
        <dbReference type="ARBA" id="ARBA00022723"/>
    </source>
</evidence>
<evidence type="ECO:0000313" key="7">
    <source>
        <dbReference type="Proteomes" id="UP001551582"/>
    </source>
</evidence>
<sequence length="276" mass="30589">MRLKPGITLEYAQEELREALNLLTNAQSGQRYESPWQSYMIAVDQALPHLAVFTEPDLASGLLSPTYWHLLPVAGIGPEAGRVVYRELRTQIATLELAEEELLQLKQYAVRPGAPVVLDTNILNWWEQPHTIDWRQLFKDEGIDASSARLVVPLVVIEELDRQKYGAGLLAKRAATAIRYLDHKLTGITPGEPVKLTDNATLEVSLGTRHGQPGTEADTAILTCAADLDQLLPNAGTRVLTDDTNMRLRAAHMGLQTLHLPERHRKPGTAMSDTEP</sequence>
<dbReference type="SUPFAM" id="SSF88723">
    <property type="entry name" value="PIN domain-like"/>
    <property type="match status" value="1"/>
</dbReference>
<protein>
    <submittedName>
        <fullName evidence="6">PIN domain-containing protein</fullName>
    </submittedName>
</protein>
<evidence type="ECO:0000256" key="3">
    <source>
        <dbReference type="ARBA" id="ARBA00022801"/>
    </source>
</evidence>
<dbReference type="InterPro" id="IPR029060">
    <property type="entry name" value="PIN-like_dom_sf"/>
</dbReference>
<gene>
    <name evidence="6" type="ORF">AB0D65_03910</name>
</gene>
<comment type="caution">
    <text evidence="6">The sequence shown here is derived from an EMBL/GenBank/DDBJ whole genome shotgun (WGS) entry which is preliminary data.</text>
</comment>
<dbReference type="Proteomes" id="UP001551582">
    <property type="component" value="Unassembled WGS sequence"/>
</dbReference>
<keyword evidence="1" id="KW-0540">Nuclease</keyword>
<evidence type="ECO:0000256" key="4">
    <source>
        <dbReference type="ARBA" id="ARBA00022842"/>
    </source>
</evidence>
<reference evidence="6 7" key="1">
    <citation type="submission" date="2024-06" db="EMBL/GenBank/DDBJ databases">
        <title>The Natural Products Discovery Center: Release of the First 8490 Sequenced Strains for Exploring Actinobacteria Biosynthetic Diversity.</title>
        <authorList>
            <person name="Kalkreuter E."/>
            <person name="Kautsar S.A."/>
            <person name="Yang D."/>
            <person name="Bader C.D."/>
            <person name="Teijaro C.N."/>
            <person name="Fluegel L."/>
            <person name="Davis C.M."/>
            <person name="Simpson J.R."/>
            <person name="Lauterbach L."/>
            <person name="Steele A.D."/>
            <person name="Gui C."/>
            <person name="Meng S."/>
            <person name="Li G."/>
            <person name="Viehrig K."/>
            <person name="Ye F."/>
            <person name="Su P."/>
            <person name="Kiefer A.F."/>
            <person name="Nichols A."/>
            <person name="Cepeda A.J."/>
            <person name="Yan W."/>
            <person name="Fan B."/>
            <person name="Jiang Y."/>
            <person name="Adhikari A."/>
            <person name="Zheng C.-J."/>
            <person name="Schuster L."/>
            <person name="Cowan T.M."/>
            <person name="Smanski M.J."/>
            <person name="Chevrette M.G."/>
            <person name="De Carvalho L.P.S."/>
            <person name="Shen B."/>
        </authorList>
    </citation>
    <scope>NUCLEOTIDE SEQUENCE [LARGE SCALE GENOMIC DNA]</scope>
    <source>
        <strain evidence="6 7">NPDC048274</strain>
    </source>
</reference>
<organism evidence="6 7">
    <name type="scientific">Streptomyces griseoloalbus</name>
    <dbReference type="NCBI Taxonomy" id="67303"/>
    <lineage>
        <taxon>Bacteria</taxon>
        <taxon>Bacillati</taxon>
        <taxon>Actinomycetota</taxon>
        <taxon>Actinomycetes</taxon>
        <taxon>Kitasatosporales</taxon>
        <taxon>Streptomycetaceae</taxon>
        <taxon>Streptomyces</taxon>
    </lineage>
</organism>
<dbReference type="InterPro" id="IPR052626">
    <property type="entry name" value="SWT1_Regulator"/>
</dbReference>
<dbReference type="InterPro" id="IPR002716">
    <property type="entry name" value="PIN_dom"/>
</dbReference>
<accession>A0ABV3DZ39</accession>
<dbReference type="Gene3D" id="3.40.50.1010">
    <property type="entry name" value="5'-nuclease"/>
    <property type="match status" value="1"/>
</dbReference>
<evidence type="ECO:0000313" key="6">
    <source>
        <dbReference type="EMBL" id="MEU9350165.1"/>
    </source>
</evidence>
<proteinExistence type="predicted"/>
<dbReference type="RefSeq" id="WP_359976809.1">
    <property type="nucleotide sequence ID" value="NZ_JBEZLS010000002.1"/>
</dbReference>
<evidence type="ECO:0000256" key="1">
    <source>
        <dbReference type="ARBA" id="ARBA00022722"/>
    </source>
</evidence>
<keyword evidence="7" id="KW-1185">Reference proteome</keyword>
<dbReference type="PANTHER" id="PTHR16161:SF0">
    <property type="entry name" value="TRANSCRIPTIONAL PROTEIN SWT1"/>
    <property type="match status" value="1"/>
</dbReference>
<name>A0ABV3DZ39_9ACTN</name>
<dbReference type="PANTHER" id="PTHR16161">
    <property type="entry name" value="TRANSCRIPTIONAL PROTEIN SWT1"/>
    <property type="match status" value="1"/>
</dbReference>
<keyword evidence="3" id="KW-0378">Hydrolase</keyword>
<dbReference type="Pfam" id="PF13638">
    <property type="entry name" value="PIN_4"/>
    <property type="match status" value="1"/>
</dbReference>
<keyword evidence="4" id="KW-0460">Magnesium</keyword>